<dbReference type="InterPro" id="IPR056794">
    <property type="entry name" value="PATL1-6_C_GOLD"/>
</dbReference>
<comment type="subcellular location">
    <subcellularLocation>
        <location evidence="2">Cytoplasm</location>
    </subcellularLocation>
    <subcellularLocation>
        <location evidence="1">Membrane</location>
    </subcellularLocation>
</comment>
<evidence type="ECO:0000313" key="14">
    <source>
        <dbReference type="EMBL" id="QCD89045.1"/>
    </source>
</evidence>
<accession>A0A4D6LL43</accession>
<keyword evidence="11" id="KW-1133">Transmembrane helix</keyword>
<dbReference type="InterPro" id="IPR036865">
    <property type="entry name" value="CRAL-TRIO_dom_sf"/>
</dbReference>
<dbReference type="PANTHER" id="PTHR45932:SF27">
    <property type="entry name" value="PATELLIN-2"/>
    <property type="match status" value="1"/>
</dbReference>
<reference evidence="14 15" key="1">
    <citation type="submission" date="2019-04" db="EMBL/GenBank/DDBJ databases">
        <title>An improved genome assembly and genetic linkage map for asparagus bean, Vigna unguiculata ssp. sesquipedialis.</title>
        <authorList>
            <person name="Xia Q."/>
            <person name="Zhang R."/>
            <person name="Dong Y."/>
        </authorList>
    </citation>
    <scope>NUCLEOTIDE SEQUENCE [LARGE SCALE GENOMIC DNA]</scope>
    <source>
        <tissue evidence="14">Leaf</tissue>
    </source>
</reference>
<dbReference type="SMART" id="SM01100">
    <property type="entry name" value="CRAL_TRIO_N"/>
    <property type="match status" value="1"/>
</dbReference>
<feature type="domain" description="GOLD" evidence="13">
    <location>
        <begin position="332"/>
        <end position="463"/>
    </location>
</feature>
<dbReference type="Gene3D" id="1.10.8.20">
    <property type="entry name" value="N-terminal domain of phosphatidylinositol transfer protein sec14p"/>
    <property type="match status" value="1"/>
</dbReference>
<dbReference type="EMBL" id="CP039347">
    <property type="protein sequence ID" value="QCD89045.1"/>
    <property type="molecule type" value="Genomic_DNA"/>
</dbReference>
<dbReference type="Gene3D" id="2.60.120.680">
    <property type="entry name" value="GOLD domain"/>
    <property type="match status" value="1"/>
</dbReference>
<feature type="transmembrane region" description="Helical" evidence="11">
    <location>
        <begin position="14"/>
        <end position="41"/>
    </location>
</feature>
<keyword evidence="7" id="KW-0446">Lipid-binding</keyword>
<dbReference type="AlphaFoldDB" id="A0A4D6LL43"/>
<keyword evidence="9" id="KW-0131">Cell cycle</keyword>
<keyword evidence="8 11" id="KW-0472">Membrane</keyword>
<keyword evidence="15" id="KW-1185">Reference proteome</keyword>
<evidence type="ECO:0000256" key="2">
    <source>
        <dbReference type="ARBA" id="ARBA00004496"/>
    </source>
</evidence>
<comment type="similarity">
    <text evidence="3">Belongs to the patellin family.</text>
</comment>
<dbReference type="Pfam" id="PF03765">
    <property type="entry name" value="CRAL_TRIO_N"/>
    <property type="match status" value="1"/>
</dbReference>
<feature type="domain" description="CRAL-TRIO" evidence="12">
    <location>
        <begin position="181"/>
        <end position="356"/>
    </location>
</feature>
<dbReference type="SMART" id="SM00516">
    <property type="entry name" value="SEC14"/>
    <property type="match status" value="1"/>
</dbReference>
<name>A0A4D6LL43_VIGUN</name>
<dbReference type="InterPro" id="IPR044834">
    <property type="entry name" value="PATL"/>
</dbReference>
<evidence type="ECO:0000259" key="13">
    <source>
        <dbReference type="PROSITE" id="PS50866"/>
    </source>
</evidence>
<evidence type="ECO:0000256" key="3">
    <source>
        <dbReference type="ARBA" id="ARBA00007155"/>
    </source>
</evidence>
<dbReference type="GO" id="GO:0005737">
    <property type="term" value="C:cytoplasm"/>
    <property type="evidence" value="ECO:0007669"/>
    <property type="project" value="UniProtKB-SubCell"/>
</dbReference>
<dbReference type="SUPFAM" id="SSF52087">
    <property type="entry name" value="CRAL/TRIO domain"/>
    <property type="match status" value="1"/>
</dbReference>
<keyword evidence="6" id="KW-0132">Cell division</keyword>
<sequence>MHQLSQASEGGNNIVGFIICTSKFVTPVCIVILFMASIYSFPALSTEEKKEVEVTEEKKEVEVKEEKKDVEVTEEKKEVEVREEKKEVEVTEEKKEVEVTEEKKEVEVTEEKKEEEVTEEKEVVVPEEVEIWGIPLLADERSDVILLKFLRARDFKVKDAFTMLKNTVRWRKEFGIDALVLEDFGTDWDKVVFTEGHDKQGHPVCYNVFGEFENKDLYNKTFSDEEKRNKFIRWRIQVLEKSVRSLDFSPTAISTIVQVNDLKNSPGLGKSNLRQATNQALQLLQDNYPEFVAKQIFINVPWWYLAFSRMISPFFTQRTKSKFVFAGPSKSAETLFKYIAPELVPIQYGGLSREGEQEFTTADPVTEVTIKPATKHAVEFPVSEKSHLVWEIRVVGWDVSYQAEFVPSAEDGYTVIVQKNRKIAPADESVISNGFKIGEAGKVVLTIDNQTSKKKKLLYRSKTKPIAE</sequence>
<evidence type="ECO:0000313" key="15">
    <source>
        <dbReference type="Proteomes" id="UP000501690"/>
    </source>
</evidence>
<dbReference type="InterPro" id="IPR011074">
    <property type="entry name" value="CRAL/TRIO_N_dom"/>
</dbReference>
<organism evidence="14 15">
    <name type="scientific">Vigna unguiculata</name>
    <name type="common">Cowpea</name>
    <dbReference type="NCBI Taxonomy" id="3917"/>
    <lineage>
        <taxon>Eukaryota</taxon>
        <taxon>Viridiplantae</taxon>
        <taxon>Streptophyta</taxon>
        <taxon>Embryophyta</taxon>
        <taxon>Tracheophyta</taxon>
        <taxon>Spermatophyta</taxon>
        <taxon>Magnoliopsida</taxon>
        <taxon>eudicotyledons</taxon>
        <taxon>Gunneridae</taxon>
        <taxon>Pentapetalae</taxon>
        <taxon>rosids</taxon>
        <taxon>fabids</taxon>
        <taxon>Fabales</taxon>
        <taxon>Fabaceae</taxon>
        <taxon>Papilionoideae</taxon>
        <taxon>50 kb inversion clade</taxon>
        <taxon>NPAAA clade</taxon>
        <taxon>indigoferoid/millettioid clade</taxon>
        <taxon>Phaseoleae</taxon>
        <taxon>Vigna</taxon>
    </lineage>
</organism>
<dbReference type="GO" id="GO:0051301">
    <property type="term" value="P:cell division"/>
    <property type="evidence" value="ECO:0007669"/>
    <property type="project" value="UniProtKB-KW"/>
</dbReference>
<evidence type="ECO:0000256" key="1">
    <source>
        <dbReference type="ARBA" id="ARBA00004370"/>
    </source>
</evidence>
<dbReference type="GO" id="GO:0016020">
    <property type="term" value="C:membrane"/>
    <property type="evidence" value="ECO:0007669"/>
    <property type="project" value="UniProtKB-SubCell"/>
</dbReference>
<dbReference type="GO" id="GO:0008289">
    <property type="term" value="F:lipid binding"/>
    <property type="evidence" value="ECO:0007669"/>
    <property type="project" value="UniProtKB-KW"/>
</dbReference>
<feature type="coiled-coil region" evidence="10">
    <location>
        <begin position="47"/>
        <end position="119"/>
    </location>
</feature>
<protein>
    <submittedName>
        <fullName evidence="14">4-nitrophenyl phosphatase</fullName>
    </submittedName>
</protein>
<evidence type="ECO:0000256" key="5">
    <source>
        <dbReference type="ARBA" id="ARBA00022490"/>
    </source>
</evidence>
<evidence type="ECO:0000256" key="7">
    <source>
        <dbReference type="ARBA" id="ARBA00023121"/>
    </source>
</evidence>
<dbReference type="InterPro" id="IPR009038">
    <property type="entry name" value="GOLD_dom"/>
</dbReference>
<dbReference type="CDD" id="cd00170">
    <property type="entry name" value="SEC14"/>
    <property type="match status" value="1"/>
</dbReference>
<evidence type="ECO:0000259" key="12">
    <source>
        <dbReference type="PROSITE" id="PS50191"/>
    </source>
</evidence>
<dbReference type="SUPFAM" id="SSF101576">
    <property type="entry name" value="Supernatant protein factor (SPF), C-terminal domain"/>
    <property type="match status" value="1"/>
</dbReference>
<evidence type="ECO:0000256" key="6">
    <source>
        <dbReference type="ARBA" id="ARBA00022618"/>
    </source>
</evidence>
<dbReference type="InterPro" id="IPR036273">
    <property type="entry name" value="CRAL/TRIO_N_dom_sf"/>
</dbReference>
<dbReference type="PANTHER" id="PTHR45932">
    <property type="entry name" value="PATELLIN-1"/>
    <property type="match status" value="1"/>
</dbReference>
<evidence type="ECO:0000256" key="9">
    <source>
        <dbReference type="ARBA" id="ARBA00023306"/>
    </source>
</evidence>
<dbReference type="SUPFAM" id="SSF46938">
    <property type="entry name" value="CRAL/TRIO N-terminal domain"/>
    <property type="match status" value="1"/>
</dbReference>
<keyword evidence="5" id="KW-0963">Cytoplasm</keyword>
<dbReference type="Pfam" id="PF00650">
    <property type="entry name" value="CRAL_TRIO"/>
    <property type="match status" value="1"/>
</dbReference>
<dbReference type="PRINTS" id="PR00180">
    <property type="entry name" value="CRETINALDHBP"/>
</dbReference>
<evidence type="ECO:0000256" key="11">
    <source>
        <dbReference type="SAM" id="Phobius"/>
    </source>
</evidence>
<keyword evidence="10" id="KW-0175">Coiled coil</keyword>
<dbReference type="InterPro" id="IPR036598">
    <property type="entry name" value="GOLD_dom_sf"/>
</dbReference>
<evidence type="ECO:0000256" key="10">
    <source>
        <dbReference type="SAM" id="Coils"/>
    </source>
</evidence>
<evidence type="ECO:0000256" key="4">
    <source>
        <dbReference type="ARBA" id="ARBA00022448"/>
    </source>
</evidence>
<gene>
    <name evidence="14" type="ORF">DEO72_LG3g3600</name>
</gene>
<keyword evidence="4" id="KW-0813">Transport</keyword>
<dbReference type="Pfam" id="PF25099">
    <property type="entry name" value="GOLD_PATL1_C"/>
    <property type="match status" value="1"/>
</dbReference>
<dbReference type="PROSITE" id="PS50191">
    <property type="entry name" value="CRAL_TRIO"/>
    <property type="match status" value="1"/>
</dbReference>
<keyword evidence="11" id="KW-0812">Transmembrane</keyword>
<dbReference type="PROSITE" id="PS50866">
    <property type="entry name" value="GOLD"/>
    <property type="match status" value="1"/>
</dbReference>
<dbReference type="Gene3D" id="3.40.525.10">
    <property type="entry name" value="CRAL-TRIO lipid binding domain"/>
    <property type="match status" value="1"/>
</dbReference>
<dbReference type="Proteomes" id="UP000501690">
    <property type="component" value="Linkage Group LG3"/>
</dbReference>
<evidence type="ECO:0000256" key="8">
    <source>
        <dbReference type="ARBA" id="ARBA00023136"/>
    </source>
</evidence>
<dbReference type="InterPro" id="IPR001251">
    <property type="entry name" value="CRAL-TRIO_dom"/>
</dbReference>
<proteinExistence type="inferred from homology"/>